<accession>A0A0B1TQY8</accession>
<dbReference type="SUPFAM" id="SSF53254">
    <property type="entry name" value="Phosphoglycerate mutase-like"/>
    <property type="match status" value="1"/>
</dbReference>
<dbReference type="OrthoDB" id="5821688at2759"/>
<dbReference type="AlphaFoldDB" id="A0A0B1TQY8"/>
<dbReference type="GO" id="GO:0016791">
    <property type="term" value="F:phosphatase activity"/>
    <property type="evidence" value="ECO:0007669"/>
    <property type="project" value="UniProtKB-ARBA"/>
</dbReference>
<protein>
    <submittedName>
        <fullName evidence="1">Uncharacterized protein</fullName>
    </submittedName>
</protein>
<proteinExistence type="predicted"/>
<name>A0A0B1TQY8_OESDE</name>
<evidence type="ECO:0000313" key="2">
    <source>
        <dbReference type="Proteomes" id="UP000053660"/>
    </source>
</evidence>
<organism evidence="1 2">
    <name type="scientific">Oesophagostomum dentatum</name>
    <name type="common">Nodular worm</name>
    <dbReference type="NCBI Taxonomy" id="61180"/>
    <lineage>
        <taxon>Eukaryota</taxon>
        <taxon>Metazoa</taxon>
        <taxon>Ecdysozoa</taxon>
        <taxon>Nematoda</taxon>
        <taxon>Chromadorea</taxon>
        <taxon>Rhabditida</taxon>
        <taxon>Rhabditina</taxon>
        <taxon>Rhabditomorpha</taxon>
        <taxon>Strongyloidea</taxon>
        <taxon>Strongylidae</taxon>
        <taxon>Oesophagostomum</taxon>
    </lineage>
</organism>
<dbReference type="EMBL" id="KN549394">
    <property type="protein sequence ID" value="KHJ97820.1"/>
    <property type="molecule type" value="Genomic_DNA"/>
</dbReference>
<dbReference type="InterPro" id="IPR029033">
    <property type="entry name" value="His_PPase_superfam"/>
</dbReference>
<dbReference type="Gene3D" id="3.40.50.1240">
    <property type="entry name" value="Phosphoglycerate mutase-like"/>
    <property type="match status" value="1"/>
</dbReference>
<keyword evidence="2" id="KW-1185">Reference proteome</keyword>
<dbReference type="Proteomes" id="UP000053660">
    <property type="component" value="Unassembled WGS sequence"/>
</dbReference>
<sequence>MESDNKDLIHYLGEHSQIPDFQLYMLWVVYDNLFCMLQHNDTHRWPSWMNSSIFDRVQKLYDASSRMKYHTELLRRLRGGSFIRAFAMETFQHRDGHNSGAA</sequence>
<evidence type="ECO:0000313" key="1">
    <source>
        <dbReference type="EMBL" id="KHJ97820.1"/>
    </source>
</evidence>
<reference evidence="1 2" key="1">
    <citation type="submission" date="2014-03" db="EMBL/GenBank/DDBJ databases">
        <title>Draft genome of the hookworm Oesophagostomum dentatum.</title>
        <authorList>
            <person name="Mitreva M."/>
        </authorList>
    </citation>
    <scope>NUCLEOTIDE SEQUENCE [LARGE SCALE GENOMIC DNA]</scope>
    <source>
        <strain evidence="1 2">OD-Hann</strain>
    </source>
</reference>
<gene>
    <name evidence="1" type="ORF">OESDEN_02199</name>
</gene>